<reference evidence="2 3" key="1">
    <citation type="journal article" date="2017" name="Viruses">
        <title>Differentiation and structure in Sulfolobus islandicus rod-shaped virus populations.</title>
        <authorList>
            <person name="Bautista M.A."/>
            <person name="Black J.A."/>
            <person name="Youngblut N.D."/>
            <person name="Whitaker R.J."/>
        </authorList>
    </citation>
    <scope>NUCLEOTIDE SEQUENCE [LARGE SCALE GENOMIC DNA]</scope>
</reference>
<proteinExistence type="predicted"/>
<dbReference type="EMBL" id="KY744228">
    <property type="protein sequence ID" value="ARQ96389.1"/>
    <property type="molecule type" value="Genomic_DNA"/>
</dbReference>
<dbReference type="SUPFAM" id="SSF56091">
    <property type="entry name" value="DNA ligase/mRNA capping enzyme, catalytic domain"/>
    <property type="match status" value="1"/>
</dbReference>
<dbReference type="RefSeq" id="YP_009362593.1">
    <property type="nucleotide sequence ID" value="NC_034620.1"/>
</dbReference>
<dbReference type="KEGG" id="vg:32878420"/>
<protein>
    <recommendedName>
        <fullName evidence="1">RNA ligase domain-containing protein</fullName>
    </recommendedName>
</protein>
<dbReference type="OrthoDB" id="5527at10239"/>
<keyword evidence="3" id="KW-1185">Reference proteome</keyword>
<evidence type="ECO:0000313" key="2">
    <source>
        <dbReference type="EMBL" id="ARQ96389.1"/>
    </source>
</evidence>
<feature type="domain" description="RNA ligase" evidence="1">
    <location>
        <begin position="28"/>
        <end position="167"/>
    </location>
</feature>
<name>A0A1X9SJI0_9VIRU</name>
<accession>A0A1X9SJI0</accession>
<dbReference type="Gene3D" id="3.30.470.30">
    <property type="entry name" value="DNA ligase/mRNA capping enzyme"/>
    <property type="match status" value="1"/>
</dbReference>
<dbReference type="Pfam" id="PF09414">
    <property type="entry name" value="RNA_ligase"/>
    <property type="match status" value="1"/>
</dbReference>
<dbReference type="Proteomes" id="UP000202761">
    <property type="component" value="Segment"/>
</dbReference>
<dbReference type="InterPro" id="IPR021122">
    <property type="entry name" value="RNA_ligase_dom_REL/Rnl2"/>
</dbReference>
<sequence length="271" mass="32833">MSVNLCHYEAENISYKDLENLQGMIYYEIKYDGTHICLKYENELKINTRKDIPHDKTFQNLFYQVPNIDEIIKYIKEHNNYIIHGELIHKKTSALQIHKNETPEFIIYDVFDKENNRYLNPFEVDSEIYEWYPEICLDLDDLLDIITKEKLEGLVAKIYNPKFANCEEGRNFNMCLFKYKPYFSTLGVIFKPIRREIDVRQLAFLLGEIDNDLKNNKDEWYRNHPELYKFFIENKDKIIQILQNENFILQIEENTHLDIKKIKEYITNFKR</sequence>
<dbReference type="GeneID" id="32878420"/>
<organism evidence="2 3">
    <name type="scientific">Sulfolobus islandicus rod-shaped virus 9</name>
    <dbReference type="NCBI Taxonomy" id="1983552"/>
    <lineage>
        <taxon>Viruses</taxon>
        <taxon>Adnaviria</taxon>
        <taxon>Zilligvirae</taxon>
        <taxon>Taleaviricota</taxon>
        <taxon>Tokiviricetes</taxon>
        <taxon>Ligamenvirales</taxon>
        <taxon>Rudiviridae</taxon>
        <taxon>Usarudivirus</taxon>
        <taxon>Usarudivirus aestus</taxon>
        <taxon>Usarudivirus SIRV9</taxon>
    </lineage>
</organism>
<evidence type="ECO:0000313" key="3">
    <source>
        <dbReference type="Proteomes" id="UP000202761"/>
    </source>
</evidence>
<evidence type="ECO:0000259" key="1">
    <source>
        <dbReference type="Pfam" id="PF09414"/>
    </source>
</evidence>